<dbReference type="AlphaFoldDB" id="A0A218V3I2"/>
<proteinExistence type="predicted"/>
<comment type="caution">
    <text evidence="2">The sequence shown here is derived from an EMBL/GenBank/DDBJ whole genome shotgun (WGS) entry which is preliminary data.</text>
</comment>
<evidence type="ECO:0000256" key="1">
    <source>
        <dbReference type="SAM" id="MobiDB-lite"/>
    </source>
</evidence>
<accession>A0A218V3I2</accession>
<feature type="region of interest" description="Disordered" evidence="1">
    <location>
        <begin position="25"/>
        <end position="62"/>
    </location>
</feature>
<name>A0A218V3I2_9PASE</name>
<feature type="region of interest" description="Disordered" evidence="1">
    <location>
        <begin position="87"/>
        <end position="120"/>
    </location>
</feature>
<dbReference type="EMBL" id="MUZQ01000059">
    <property type="protein sequence ID" value="OWK60509.1"/>
    <property type="molecule type" value="Genomic_DNA"/>
</dbReference>
<feature type="compositionally biased region" description="Gly residues" evidence="1">
    <location>
        <begin position="42"/>
        <end position="57"/>
    </location>
</feature>
<reference evidence="2 3" key="1">
    <citation type="submission" date="2017-05" db="EMBL/GenBank/DDBJ databases">
        <title>Genome of assembly of the Bengalese finch, Lonchura striata domestica.</title>
        <authorList>
            <person name="Colquitt B.M."/>
            <person name="Brainard M.S."/>
        </authorList>
    </citation>
    <scope>NUCLEOTIDE SEQUENCE [LARGE SCALE GENOMIC DNA]</scope>
    <source>
        <strain evidence="2">White83orange57</strain>
    </source>
</reference>
<dbReference type="Proteomes" id="UP000197619">
    <property type="component" value="Unassembled WGS sequence"/>
</dbReference>
<evidence type="ECO:0000313" key="3">
    <source>
        <dbReference type="Proteomes" id="UP000197619"/>
    </source>
</evidence>
<organism evidence="2 3">
    <name type="scientific">Lonchura striata</name>
    <name type="common">white-rumped munia</name>
    <dbReference type="NCBI Taxonomy" id="40157"/>
    <lineage>
        <taxon>Eukaryota</taxon>
        <taxon>Metazoa</taxon>
        <taxon>Chordata</taxon>
        <taxon>Craniata</taxon>
        <taxon>Vertebrata</taxon>
        <taxon>Euteleostomi</taxon>
        <taxon>Archelosauria</taxon>
        <taxon>Archosauria</taxon>
        <taxon>Dinosauria</taxon>
        <taxon>Saurischia</taxon>
        <taxon>Theropoda</taxon>
        <taxon>Coelurosauria</taxon>
        <taxon>Aves</taxon>
        <taxon>Neognathae</taxon>
        <taxon>Neoaves</taxon>
        <taxon>Telluraves</taxon>
        <taxon>Australaves</taxon>
        <taxon>Passeriformes</taxon>
        <taxon>Passeroidea</taxon>
        <taxon>Estrildidae</taxon>
        <taxon>Estrildinae</taxon>
        <taxon>Lonchura</taxon>
    </lineage>
</organism>
<protein>
    <submittedName>
        <fullName evidence="2">Uncharacterized protein</fullName>
    </submittedName>
</protein>
<evidence type="ECO:0000313" key="2">
    <source>
        <dbReference type="EMBL" id="OWK60509.1"/>
    </source>
</evidence>
<feature type="compositionally biased region" description="Low complexity" evidence="1">
    <location>
        <begin position="94"/>
        <end position="108"/>
    </location>
</feature>
<keyword evidence="3" id="KW-1185">Reference proteome</keyword>
<sequence>MQSAAPAAPPALHLLTSYFIDSILGRGPAAGRHGEGAQPRGGAAGGGAPGRLRGTGAGEEEAAAVPHHVQHVPAGGAGARLLQVPLPRRVHQRGAGPAAGPDGSPGAGLVPKQKGKVEET</sequence>
<gene>
    <name evidence="2" type="ORF">RLOC_00014993</name>
</gene>